<dbReference type="GO" id="GO:0042302">
    <property type="term" value="F:structural constituent of cuticle"/>
    <property type="evidence" value="ECO:0007669"/>
    <property type="project" value="UniProtKB-UniRule"/>
</dbReference>
<dbReference type="Proteomes" id="UP000183832">
    <property type="component" value="Unassembled WGS sequence"/>
</dbReference>
<gene>
    <name evidence="4" type="ORF">CLUMA_CG014510</name>
</gene>
<dbReference type="GO" id="GO:0031012">
    <property type="term" value="C:extracellular matrix"/>
    <property type="evidence" value="ECO:0007669"/>
    <property type="project" value="TreeGrafter"/>
</dbReference>
<dbReference type="STRING" id="568069.A0A1J1INR0"/>
<keyword evidence="1 2" id="KW-0193">Cuticle</keyword>
<evidence type="ECO:0000313" key="4">
    <source>
        <dbReference type="EMBL" id="CRL01370.1"/>
    </source>
</evidence>
<dbReference type="PRINTS" id="PR00947">
    <property type="entry name" value="CUTICLE"/>
</dbReference>
<dbReference type="OrthoDB" id="6931809at2759"/>
<protein>
    <submittedName>
        <fullName evidence="4">CLUMA_CG014510, isoform A</fullName>
    </submittedName>
</protein>
<evidence type="ECO:0000256" key="3">
    <source>
        <dbReference type="SAM" id="SignalP"/>
    </source>
</evidence>
<dbReference type="InterPro" id="IPR000618">
    <property type="entry name" value="Insect_cuticle"/>
</dbReference>
<feature type="chain" id="PRO_5013221442" evidence="3">
    <location>
        <begin position="18"/>
        <end position="336"/>
    </location>
</feature>
<proteinExistence type="predicted"/>
<organism evidence="4 5">
    <name type="scientific">Clunio marinus</name>
    <dbReference type="NCBI Taxonomy" id="568069"/>
    <lineage>
        <taxon>Eukaryota</taxon>
        <taxon>Metazoa</taxon>
        <taxon>Ecdysozoa</taxon>
        <taxon>Arthropoda</taxon>
        <taxon>Hexapoda</taxon>
        <taxon>Insecta</taxon>
        <taxon>Pterygota</taxon>
        <taxon>Neoptera</taxon>
        <taxon>Endopterygota</taxon>
        <taxon>Diptera</taxon>
        <taxon>Nematocera</taxon>
        <taxon>Chironomoidea</taxon>
        <taxon>Chironomidae</taxon>
        <taxon>Clunio</taxon>
    </lineage>
</organism>
<dbReference type="EMBL" id="CVRI01000055">
    <property type="protein sequence ID" value="CRL01370.1"/>
    <property type="molecule type" value="Genomic_DNA"/>
</dbReference>
<evidence type="ECO:0000313" key="5">
    <source>
        <dbReference type="Proteomes" id="UP000183832"/>
    </source>
</evidence>
<accession>A0A1J1INR0</accession>
<keyword evidence="3" id="KW-0732">Signal</keyword>
<dbReference type="PANTHER" id="PTHR12236">
    <property type="entry name" value="STRUCTURAL CONTITUENT OF CUTICLE"/>
    <property type="match status" value="1"/>
</dbReference>
<dbReference type="PANTHER" id="PTHR12236:SF86">
    <property type="entry name" value="CCP84AC-RELATED"/>
    <property type="match status" value="1"/>
</dbReference>
<dbReference type="GO" id="GO:0005615">
    <property type="term" value="C:extracellular space"/>
    <property type="evidence" value="ECO:0007669"/>
    <property type="project" value="TreeGrafter"/>
</dbReference>
<keyword evidence="5" id="KW-1185">Reference proteome</keyword>
<dbReference type="Pfam" id="PF00379">
    <property type="entry name" value="Chitin_bind_4"/>
    <property type="match status" value="3"/>
</dbReference>
<feature type="signal peptide" evidence="3">
    <location>
        <begin position="1"/>
        <end position="17"/>
    </location>
</feature>
<name>A0A1J1INR0_9DIPT</name>
<dbReference type="PROSITE" id="PS00233">
    <property type="entry name" value="CHIT_BIND_RR_1"/>
    <property type="match status" value="2"/>
</dbReference>
<dbReference type="PROSITE" id="PS51155">
    <property type="entry name" value="CHIT_BIND_RR_2"/>
    <property type="match status" value="3"/>
</dbReference>
<dbReference type="InterPro" id="IPR031311">
    <property type="entry name" value="CHIT_BIND_RR_consensus"/>
</dbReference>
<dbReference type="InterPro" id="IPR051217">
    <property type="entry name" value="Insect_Cuticle_Struc_Prot"/>
</dbReference>
<reference evidence="4 5" key="1">
    <citation type="submission" date="2015-04" db="EMBL/GenBank/DDBJ databases">
        <authorList>
            <person name="Syromyatnikov M.Y."/>
            <person name="Popov V.N."/>
        </authorList>
    </citation>
    <scope>NUCLEOTIDE SEQUENCE [LARGE SCALE GENOMIC DNA]</scope>
</reference>
<dbReference type="AlphaFoldDB" id="A0A1J1INR0"/>
<sequence length="336" mass="37214">MQAKIIIFFGLVALSQAGAPWQAQPAAWKPAPEEPANYEFNYNVNDPSTGDVKFQQEHAQNGAIKGVYKLNDADGFLRIVEYTADDVNGFKANVRPKIIIFFGLVALSQAGAPWQAQPAAWKPAPEEPANYEFNYNVNEPSTGDVKFQQENAQNGVIKGVYKLNDADGFLRIVEYPADDVNGFKANVRRIKAFSFRTFNISFQLNLYKTTSQKNTMQAKIIIFFGLVALSQAGAPWQAQPAAWKPAPEEPANYEFNYNVNEPSTGDVKFQQEHADNGAIKGVYKLNDADGFLRIVEYTADDVNGFKANVRREPLQKAGWEAKPAAPWAPKPAAGWA</sequence>
<evidence type="ECO:0000256" key="1">
    <source>
        <dbReference type="ARBA" id="ARBA00022460"/>
    </source>
</evidence>
<evidence type="ECO:0000256" key="2">
    <source>
        <dbReference type="PROSITE-ProRule" id="PRU00497"/>
    </source>
</evidence>